<dbReference type="RefSeq" id="WP_129206117.1">
    <property type="nucleotide sequence ID" value="NZ_CP035496.1"/>
</dbReference>
<evidence type="ECO:0000313" key="1">
    <source>
        <dbReference type="EMBL" id="QAY64981.1"/>
    </source>
</evidence>
<dbReference type="EMBL" id="CP035496">
    <property type="protein sequence ID" value="QAY64981.1"/>
    <property type="molecule type" value="Genomic_DNA"/>
</dbReference>
<keyword evidence="2" id="KW-1185">Reference proteome</keyword>
<dbReference type="KEGG" id="xyl:ET495_17315"/>
<name>A0A4V0YEQ0_9MICO</name>
<geneLocation type="plasmid" evidence="1">
    <name>unnamed1</name>
</geneLocation>
<dbReference type="AlphaFoldDB" id="A0A4V0YEQ0"/>
<sequence length="81" mass="9381">MPRPERLGRIAEDLGALDDVAQQLRTYARHRRAWHAYLARHEVLTAVREEDLLYDPLDDEYWLPPPDLVDDSAWTLVDAAA</sequence>
<accession>A0A4V0YEQ0</accession>
<proteinExistence type="predicted"/>
<reference evidence="1 2" key="1">
    <citation type="submission" date="2019-01" db="EMBL/GenBank/DDBJ databases">
        <title>Genome sequencing of strain 2JSPR-7.</title>
        <authorList>
            <person name="Heo J."/>
            <person name="Kim S.-J."/>
            <person name="Kim J.-S."/>
            <person name="Hong S.-B."/>
            <person name="Kwon S.-W."/>
        </authorList>
    </citation>
    <scope>NUCLEOTIDE SEQUENCE [LARGE SCALE GENOMIC DNA]</scope>
    <source>
        <strain evidence="1 2">2JSPR-7</strain>
        <plasmid evidence="1 2">unnamed1</plasmid>
    </source>
</reference>
<dbReference type="GeneID" id="39493971"/>
<keyword evidence="1" id="KW-0614">Plasmid</keyword>
<dbReference type="Proteomes" id="UP000291758">
    <property type="component" value="Plasmid unnamed1"/>
</dbReference>
<gene>
    <name evidence="1" type="ORF">ET495_17315</name>
</gene>
<protein>
    <submittedName>
        <fullName evidence="1">Uncharacterized protein</fullName>
    </submittedName>
</protein>
<evidence type="ECO:0000313" key="2">
    <source>
        <dbReference type="Proteomes" id="UP000291758"/>
    </source>
</evidence>
<organism evidence="1 2">
    <name type="scientific">Xylanimonas allomyrinae</name>
    <dbReference type="NCBI Taxonomy" id="2509459"/>
    <lineage>
        <taxon>Bacteria</taxon>
        <taxon>Bacillati</taxon>
        <taxon>Actinomycetota</taxon>
        <taxon>Actinomycetes</taxon>
        <taxon>Micrococcales</taxon>
        <taxon>Promicromonosporaceae</taxon>
        <taxon>Xylanimonas</taxon>
    </lineage>
</organism>